<dbReference type="Proteomes" id="UP000187283">
    <property type="component" value="Unassembled WGS sequence"/>
</dbReference>
<dbReference type="SUPFAM" id="SSF54060">
    <property type="entry name" value="His-Me finger endonucleases"/>
    <property type="match status" value="1"/>
</dbReference>
<dbReference type="EMBL" id="LSSN01005288">
    <property type="protein sequence ID" value="OMJ09850.1"/>
    <property type="molecule type" value="Genomic_DNA"/>
</dbReference>
<dbReference type="InterPro" id="IPR044929">
    <property type="entry name" value="DNA/RNA_non-sp_Endonuclease_sf"/>
</dbReference>
<reference evidence="3 4" key="1">
    <citation type="submission" date="2017-01" db="EMBL/GenBank/DDBJ databases">
        <authorList>
            <person name="Mah S.A."/>
            <person name="Swanson W.J."/>
            <person name="Moy G.W."/>
            <person name="Vacquier V.D."/>
        </authorList>
    </citation>
    <scope>NUCLEOTIDE SEQUENCE [LARGE SCALE GENOMIC DNA]</scope>
    <source>
        <strain evidence="3 4">GSMNP</strain>
    </source>
</reference>
<dbReference type="GO" id="GO:0046872">
    <property type="term" value="F:metal ion binding"/>
    <property type="evidence" value="ECO:0007669"/>
    <property type="project" value="InterPro"/>
</dbReference>
<accession>A0A1R1X5G8</accession>
<dbReference type="Pfam" id="PF01223">
    <property type="entry name" value="Endonuclease_NS"/>
    <property type="match status" value="1"/>
</dbReference>
<feature type="domain" description="DNA/RNA non-specific endonuclease/pyrophosphatase/phosphodiesterase" evidence="2">
    <location>
        <begin position="3"/>
        <end position="49"/>
    </location>
</feature>
<dbReference type="STRING" id="133412.A0A1R1X5G8"/>
<organism evidence="3 4">
    <name type="scientific">Smittium culicis</name>
    <dbReference type="NCBI Taxonomy" id="133412"/>
    <lineage>
        <taxon>Eukaryota</taxon>
        <taxon>Fungi</taxon>
        <taxon>Fungi incertae sedis</taxon>
        <taxon>Zoopagomycota</taxon>
        <taxon>Kickxellomycotina</taxon>
        <taxon>Harpellomycetes</taxon>
        <taxon>Harpellales</taxon>
        <taxon>Legeriomycetaceae</taxon>
        <taxon>Smittium</taxon>
    </lineage>
</organism>
<dbReference type="GO" id="GO:0016787">
    <property type="term" value="F:hydrolase activity"/>
    <property type="evidence" value="ECO:0007669"/>
    <property type="project" value="InterPro"/>
</dbReference>
<dbReference type="InterPro" id="IPR001604">
    <property type="entry name" value="Endo_G_ENPP1-like_dom"/>
</dbReference>
<gene>
    <name evidence="3" type="ORF">AYI70_g10689</name>
</gene>
<keyword evidence="4" id="KW-1185">Reference proteome</keyword>
<dbReference type="OrthoDB" id="5418055at2759"/>
<evidence type="ECO:0000313" key="3">
    <source>
        <dbReference type="EMBL" id="OMJ09850.1"/>
    </source>
</evidence>
<proteinExistence type="predicted"/>
<protein>
    <submittedName>
        <fullName evidence="3">Mitochondrial nuclease</fullName>
    </submittedName>
</protein>
<evidence type="ECO:0000313" key="4">
    <source>
        <dbReference type="Proteomes" id="UP000187283"/>
    </source>
</evidence>
<sequence length="110" mass="12468">MLKNPNWVAEHLTKDTLRGPGDRKESKFREDTSIPKKNRSLLSDYFRSGDGRDVHADEHKPAARVCGYGPAVLAELRRDYEEVDGAVRSYWEPAEHRGADAFLQGRAGDR</sequence>
<dbReference type="InterPro" id="IPR044925">
    <property type="entry name" value="His-Me_finger_sf"/>
</dbReference>
<evidence type="ECO:0000259" key="2">
    <source>
        <dbReference type="Pfam" id="PF01223"/>
    </source>
</evidence>
<feature type="region of interest" description="Disordered" evidence="1">
    <location>
        <begin position="1"/>
        <end position="35"/>
    </location>
</feature>
<feature type="compositionally biased region" description="Basic and acidic residues" evidence="1">
    <location>
        <begin position="11"/>
        <end position="34"/>
    </location>
</feature>
<dbReference type="GO" id="GO:0003676">
    <property type="term" value="F:nucleic acid binding"/>
    <property type="evidence" value="ECO:0007669"/>
    <property type="project" value="InterPro"/>
</dbReference>
<dbReference type="Gene3D" id="3.40.570.10">
    <property type="entry name" value="Extracellular Endonuclease, subunit A"/>
    <property type="match status" value="1"/>
</dbReference>
<comment type="caution">
    <text evidence="3">The sequence shown here is derived from an EMBL/GenBank/DDBJ whole genome shotgun (WGS) entry which is preliminary data.</text>
</comment>
<evidence type="ECO:0000256" key="1">
    <source>
        <dbReference type="SAM" id="MobiDB-lite"/>
    </source>
</evidence>
<name>A0A1R1X5G8_9FUNG</name>
<dbReference type="AlphaFoldDB" id="A0A1R1X5G8"/>